<evidence type="ECO:0000313" key="4">
    <source>
        <dbReference type="Proteomes" id="UP001652625"/>
    </source>
</evidence>
<dbReference type="InterPro" id="IPR036514">
    <property type="entry name" value="SGNH_hydro_sf"/>
</dbReference>
<name>A0ABM4BQK5_HYDVU</name>
<dbReference type="SUPFAM" id="SSF52266">
    <property type="entry name" value="SGNH hydrolase"/>
    <property type="match status" value="1"/>
</dbReference>
<dbReference type="Proteomes" id="UP001652625">
    <property type="component" value="Chromosome 04"/>
</dbReference>
<feature type="compositionally biased region" description="Basic and acidic residues" evidence="2">
    <location>
        <begin position="615"/>
        <end position="624"/>
    </location>
</feature>
<proteinExistence type="predicted"/>
<reference evidence="5" key="1">
    <citation type="submission" date="2025-08" db="UniProtKB">
        <authorList>
            <consortium name="RefSeq"/>
        </authorList>
    </citation>
    <scope>IDENTIFICATION</scope>
</reference>
<evidence type="ECO:0000259" key="3">
    <source>
        <dbReference type="PROSITE" id="PS00799"/>
    </source>
</evidence>
<evidence type="ECO:0000313" key="5">
    <source>
        <dbReference type="RefSeq" id="XP_065651420.1"/>
    </source>
</evidence>
<protein>
    <submittedName>
        <fullName evidence="5">Uncharacterized protein LOC100209737 isoform X2</fullName>
    </submittedName>
</protein>
<dbReference type="SMART" id="SM00277">
    <property type="entry name" value="GRAN"/>
    <property type="match status" value="1"/>
</dbReference>
<gene>
    <name evidence="5" type="primary">LOC100209737</name>
</gene>
<feature type="region of interest" description="Disordered" evidence="2">
    <location>
        <begin position="552"/>
        <end position="591"/>
    </location>
</feature>
<feature type="domain" description="Granulins" evidence="3">
    <location>
        <begin position="1015"/>
        <end position="1028"/>
    </location>
</feature>
<keyword evidence="4" id="KW-1185">Reference proteome</keyword>
<dbReference type="PROSITE" id="PS00799">
    <property type="entry name" value="GRANULINS"/>
    <property type="match status" value="1"/>
</dbReference>
<dbReference type="GeneID" id="100209737"/>
<dbReference type="InterPro" id="IPR000118">
    <property type="entry name" value="Granulin"/>
</dbReference>
<dbReference type="Pfam" id="PF00396">
    <property type="entry name" value="Granulin"/>
    <property type="match status" value="1"/>
</dbReference>
<evidence type="ECO:0000256" key="1">
    <source>
        <dbReference type="ARBA" id="ARBA00023157"/>
    </source>
</evidence>
<dbReference type="CDD" id="cd00229">
    <property type="entry name" value="SGNH_hydrolase"/>
    <property type="match status" value="1"/>
</dbReference>
<keyword evidence="1" id="KW-1015">Disulfide bond</keyword>
<accession>A0ABM4BQK5</accession>
<sequence length="1041" mass="118751">MQIKFVFLSFFLINNGDLFRHKSKSTIKTQTEKRFPKNALSNNAQCGNKSRDCLENYIHKHLMHKEKHVNKYINRGLNISDEKKFIQEVLKNMLDDNADTFREVNEDDIRFSKYLINKHKEMAWLKKHGKFFQNHHSQYHKKDYSLKNALKKKMVQNRKDHILAQHRIVPTLFLSKKSSIVGPSKNVGNPKNKILITKKSREIEHSETGKRENHTELAISNNLTAQNLVQKVQKQFFNSDLAAHNSSFNNSEGKPFGLIDVLNKKEKNITILDIINVTSTRNYNKSSSNETKQIKVLQMKQPLEKITVLYAIGDHKSSIMHGSTLNQTFHSINIIKDITSNEEYDDDEYDDDDENHLNSSVERCKRGQVDQGYNLNTTCHNTIGNTTTHFLKDISLTNNNFSKNFLNSSFKELTVDNTVTENKNDSDMNNHDHNVALHFDSEVDALAEKRNKLLKKLKTKEKVHKKKKIFSANNITKPLKNIEDFQKDLPQNLLNIDEQIIALESGWDLEFGSNSTKDDEKSEDESGENESIFYSKDFYKEFDQVVQNNTDEIKDDIQNNGEPRNLPNKKNKKKLLHNSLKRNSSEEKELTVQSYKLNQIDINRKSLQKKKKKSSNKESKKSFESLDSVKNLQVNWNEYVKGTQQSVDNQLVKNYENFKNQNPQSSSLLMSQKNSHPEEIYHPISAVNYLPYRFQEPVISFGVTSYPTPTYEYPTVSYSPSISTSKKIPPWAMAVPEGKIKASRVCKPGPMKPAVGGKPNCLIIGDSIALGYSYSVATALKNLCQVQLTPSSKAGVALDSAYGLQCLDMFLATSDLIPTYYDVIIFNFGLHDIDYLEKYPEEHSNIDHYTQNIRKIKEKLLATGATLAFALSTPVTFNKKKDDLIKMYNHAAKLVMQEKPYVLTVNLHKLVTKHCGHAPFENCFMMKKPHDVHYGVTGAIILGKRIAFAIKYLLDKRKISNRGKMPVPKQIVDLSVNATTCPILGDQCPAHTTCTSNIVSRSGSACCPLMYAVDCEDSWHCCPRGTICHPGCSDLKCSCIK</sequence>
<dbReference type="RefSeq" id="XP_065651420.1">
    <property type="nucleotide sequence ID" value="XM_065795348.1"/>
</dbReference>
<feature type="region of interest" description="Disordered" evidence="2">
    <location>
        <begin position="603"/>
        <end position="624"/>
    </location>
</feature>
<dbReference type="Gene3D" id="2.10.25.160">
    <property type="entry name" value="Granulin"/>
    <property type="match status" value="1"/>
</dbReference>
<dbReference type="Gene3D" id="3.40.50.1110">
    <property type="entry name" value="SGNH hydrolase"/>
    <property type="match status" value="1"/>
</dbReference>
<dbReference type="InterPro" id="IPR037277">
    <property type="entry name" value="Granulin_sf"/>
</dbReference>
<evidence type="ECO:0000256" key="2">
    <source>
        <dbReference type="SAM" id="MobiDB-lite"/>
    </source>
</evidence>
<organism evidence="4 5">
    <name type="scientific">Hydra vulgaris</name>
    <name type="common">Hydra</name>
    <name type="synonym">Hydra attenuata</name>
    <dbReference type="NCBI Taxonomy" id="6087"/>
    <lineage>
        <taxon>Eukaryota</taxon>
        <taxon>Metazoa</taxon>
        <taxon>Cnidaria</taxon>
        <taxon>Hydrozoa</taxon>
        <taxon>Hydroidolina</taxon>
        <taxon>Anthoathecata</taxon>
        <taxon>Aplanulata</taxon>
        <taxon>Hydridae</taxon>
        <taxon>Hydra</taxon>
    </lineage>
</organism>
<feature type="compositionally biased region" description="Basic residues" evidence="2">
    <location>
        <begin position="567"/>
        <end position="580"/>
    </location>
</feature>